<evidence type="ECO:0000256" key="6">
    <source>
        <dbReference type="SAM" id="Phobius"/>
    </source>
</evidence>
<reference evidence="8 9" key="1">
    <citation type="submission" date="2020-08" db="EMBL/GenBank/DDBJ databases">
        <title>Streptomycin Non-resistant strain, P. mexicana.</title>
        <authorList>
            <person name="Ganesh-Kumar S."/>
            <person name="Zhe T."/>
            <person name="Yu Z."/>
            <person name="Min Y."/>
        </authorList>
    </citation>
    <scope>NUCLEOTIDE SEQUENCE [LARGE SCALE GENOMIC DNA]</scope>
    <source>
        <strain evidence="8 9">GTZY2</strain>
    </source>
</reference>
<comment type="subcellular location">
    <subcellularLocation>
        <location evidence="1">Membrane</location>
        <topology evidence="1">Multi-pass membrane protein</topology>
    </subcellularLocation>
</comment>
<feature type="transmembrane region" description="Helical" evidence="6">
    <location>
        <begin position="107"/>
        <end position="128"/>
    </location>
</feature>
<dbReference type="GO" id="GO:0005886">
    <property type="term" value="C:plasma membrane"/>
    <property type="evidence" value="ECO:0007669"/>
    <property type="project" value="TreeGrafter"/>
</dbReference>
<keyword evidence="5 6" id="KW-0472">Membrane</keyword>
<gene>
    <name evidence="8" type="ORF">IAE60_01890</name>
</gene>
<dbReference type="EMBL" id="CP060731">
    <property type="protein sequence ID" value="QNN78217.1"/>
    <property type="molecule type" value="Genomic_DNA"/>
</dbReference>
<evidence type="ECO:0000256" key="2">
    <source>
        <dbReference type="ARBA" id="ARBA00009399"/>
    </source>
</evidence>
<dbReference type="AlphaFoldDB" id="A0A7G9TDP2"/>
<feature type="transmembrane region" description="Helical" evidence="6">
    <location>
        <begin position="17"/>
        <end position="41"/>
    </location>
</feature>
<evidence type="ECO:0000256" key="4">
    <source>
        <dbReference type="ARBA" id="ARBA00022989"/>
    </source>
</evidence>
<name>A0A7G9TDP2_PSEMX</name>
<evidence type="ECO:0000256" key="3">
    <source>
        <dbReference type="ARBA" id="ARBA00022692"/>
    </source>
</evidence>
<feature type="transmembrane region" description="Helical" evidence="6">
    <location>
        <begin position="47"/>
        <end position="67"/>
    </location>
</feature>
<sequence length="134" mass="14566">MNPSSPRQLLFRQGGSFIAVGLAQLLLDWLVFVGLTALGVPAAPGNLAGRISGALLGFWLNGRVTFARDGTARLGWWRFAKFLLVRVPLTVVSTLAVTWVATSLGLAHAWLAKPLVEGVLAVVAFFLWRHVVYR</sequence>
<dbReference type="PANTHER" id="PTHR38459">
    <property type="entry name" value="PROPHAGE BACTOPRENOL-LINKED GLUCOSE TRANSLOCASE HOMOLOG"/>
    <property type="match status" value="1"/>
</dbReference>
<feature type="domain" description="GtrA/DPMS transmembrane" evidence="7">
    <location>
        <begin position="17"/>
        <end position="132"/>
    </location>
</feature>
<dbReference type="Proteomes" id="UP000515838">
    <property type="component" value="Chromosome"/>
</dbReference>
<feature type="transmembrane region" description="Helical" evidence="6">
    <location>
        <begin position="79"/>
        <end position="101"/>
    </location>
</feature>
<evidence type="ECO:0000313" key="8">
    <source>
        <dbReference type="EMBL" id="QNN78217.1"/>
    </source>
</evidence>
<dbReference type="InterPro" id="IPR051401">
    <property type="entry name" value="GtrA_CellWall_Glycosyl"/>
</dbReference>
<dbReference type="GO" id="GO:0000271">
    <property type="term" value="P:polysaccharide biosynthetic process"/>
    <property type="evidence" value="ECO:0007669"/>
    <property type="project" value="InterPro"/>
</dbReference>
<dbReference type="GeneID" id="81469697"/>
<keyword evidence="4 6" id="KW-1133">Transmembrane helix</keyword>
<dbReference type="Pfam" id="PF04138">
    <property type="entry name" value="GtrA_DPMS_TM"/>
    <property type="match status" value="1"/>
</dbReference>
<evidence type="ECO:0000256" key="5">
    <source>
        <dbReference type="ARBA" id="ARBA00023136"/>
    </source>
</evidence>
<dbReference type="InterPro" id="IPR007267">
    <property type="entry name" value="GtrA_DPMS_TM"/>
</dbReference>
<evidence type="ECO:0000256" key="1">
    <source>
        <dbReference type="ARBA" id="ARBA00004141"/>
    </source>
</evidence>
<accession>A0A7G9TDP2</accession>
<dbReference type="RefSeq" id="WP_187573649.1">
    <property type="nucleotide sequence ID" value="NZ_CP060731.1"/>
</dbReference>
<protein>
    <submittedName>
        <fullName evidence="8">GtrA family protein</fullName>
    </submittedName>
</protein>
<dbReference type="PANTHER" id="PTHR38459:SF1">
    <property type="entry name" value="PROPHAGE BACTOPRENOL-LINKED GLUCOSE TRANSLOCASE HOMOLOG"/>
    <property type="match status" value="1"/>
</dbReference>
<keyword evidence="3 6" id="KW-0812">Transmembrane</keyword>
<proteinExistence type="inferred from homology"/>
<organism evidence="8 9">
    <name type="scientific">Pseudoxanthomonas mexicana</name>
    <dbReference type="NCBI Taxonomy" id="128785"/>
    <lineage>
        <taxon>Bacteria</taxon>
        <taxon>Pseudomonadati</taxon>
        <taxon>Pseudomonadota</taxon>
        <taxon>Gammaproteobacteria</taxon>
        <taxon>Lysobacterales</taxon>
        <taxon>Lysobacteraceae</taxon>
        <taxon>Pseudoxanthomonas</taxon>
    </lineage>
</organism>
<evidence type="ECO:0000259" key="7">
    <source>
        <dbReference type="Pfam" id="PF04138"/>
    </source>
</evidence>
<comment type="similarity">
    <text evidence="2">Belongs to the GtrA family.</text>
</comment>
<evidence type="ECO:0000313" key="9">
    <source>
        <dbReference type="Proteomes" id="UP000515838"/>
    </source>
</evidence>